<proteinExistence type="predicted"/>
<evidence type="ECO:0000313" key="1">
    <source>
        <dbReference type="EMBL" id="PBK94613.1"/>
    </source>
</evidence>
<accession>A0A2H3E235</accession>
<dbReference type="InParanoid" id="A0A2H3E235"/>
<sequence>MIVSSSLRPGVIQGWILKVRRPATSSVWLVAGSRCFVSGGLKLLRVFIFCQCSSTFFVASTKFASCSGSFIPCRLHIILSAEFQNSSQPFSAHTYVETAL</sequence>
<reference evidence="2" key="1">
    <citation type="journal article" date="2017" name="Nat. Ecol. Evol.">
        <title>Genome expansion and lineage-specific genetic innovations in the forest pathogenic fungi Armillaria.</title>
        <authorList>
            <person name="Sipos G."/>
            <person name="Prasanna A.N."/>
            <person name="Walter M.C."/>
            <person name="O'Connor E."/>
            <person name="Balint B."/>
            <person name="Krizsan K."/>
            <person name="Kiss B."/>
            <person name="Hess J."/>
            <person name="Varga T."/>
            <person name="Slot J."/>
            <person name="Riley R."/>
            <person name="Boka B."/>
            <person name="Rigling D."/>
            <person name="Barry K."/>
            <person name="Lee J."/>
            <person name="Mihaltcheva S."/>
            <person name="LaButti K."/>
            <person name="Lipzen A."/>
            <person name="Waldron R."/>
            <person name="Moloney N.M."/>
            <person name="Sperisen C."/>
            <person name="Kredics L."/>
            <person name="Vagvoelgyi C."/>
            <person name="Patrignani A."/>
            <person name="Fitzpatrick D."/>
            <person name="Nagy I."/>
            <person name="Doyle S."/>
            <person name="Anderson J.B."/>
            <person name="Grigoriev I.V."/>
            <person name="Gueldener U."/>
            <person name="Muensterkoetter M."/>
            <person name="Nagy L.G."/>
        </authorList>
    </citation>
    <scope>NUCLEOTIDE SEQUENCE [LARGE SCALE GENOMIC DNA]</scope>
    <source>
        <strain evidence="2">Ar21-2</strain>
    </source>
</reference>
<keyword evidence="2" id="KW-1185">Reference proteome</keyword>
<dbReference type="EMBL" id="KZ293653">
    <property type="protein sequence ID" value="PBK94613.1"/>
    <property type="molecule type" value="Genomic_DNA"/>
</dbReference>
<dbReference type="Proteomes" id="UP000217790">
    <property type="component" value="Unassembled WGS sequence"/>
</dbReference>
<evidence type="ECO:0000313" key="2">
    <source>
        <dbReference type="Proteomes" id="UP000217790"/>
    </source>
</evidence>
<gene>
    <name evidence="1" type="ORF">ARMGADRAFT_59229</name>
</gene>
<name>A0A2H3E235_ARMGA</name>
<dbReference type="AlphaFoldDB" id="A0A2H3E235"/>
<organism evidence="1 2">
    <name type="scientific">Armillaria gallica</name>
    <name type="common">Bulbous honey fungus</name>
    <name type="synonym">Armillaria bulbosa</name>
    <dbReference type="NCBI Taxonomy" id="47427"/>
    <lineage>
        <taxon>Eukaryota</taxon>
        <taxon>Fungi</taxon>
        <taxon>Dikarya</taxon>
        <taxon>Basidiomycota</taxon>
        <taxon>Agaricomycotina</taxon>
        <taxon>Agaricomycetes</taxon>
        <taxon>Agaricomycetidae</taxon>
        <taxon>Agaricales</taxon>
        <taxon>Marasmiineae</taxon>
        <taxon>Physalacriaceae</taxon>
        <taxon>Armillaria</taxon>
    </lineage>
</organism>
<protein>
    <submittedName>
        <fullName evidence="1">Uncharacterized protein</fullName>
    </submittedName>
</protein>